<protein>
    <submittedName>
        <fullName evidence="3">ParM/StbA family protein</fullName>
    </submittedName>
</protein>
<feature type="domain" description="Actin-like protein N-terminal" evidence="1">
    <location>
        <begin position="9"/>
        <end position="192"/>
    </location>
</feature>
<dbReference type="Gene3D" id="3.30.420.40">
    <property type="match status" value="2"/>
</dbReference>
<dbReference type="CDD" id="cd24023">
    <property type="entry name" value="ASKHA_NBD_ParM_Alp7A-like"/>
    <property type="match status" value="1"/>
</dbReference>
<proteinExistence type="predicted"/>
<evidence type="ECO:0000259" key="2">
    <source>
        <dbReference type="Pfam" id="PF21522"/>
    </source>
</evidence>
<gene>
    <name evidence="3" type="ORF">PO250_01285</name>
</gene>
<name>A0AAJ1HT09_LIMMU</name>
<dbReference type="RefSeq" id="WP_272225697.1">
    <property type="nucleotide sequence ID" value="NZ_JAQONE010000003.1"/>
</dbReference>
<dbReference type="Pfam" id="PF17989">
    <property type="entry name" value="ALP_N"/>
    <property type="match status" value="1"/>
</dbReference>
<dbReference type="InterPro" id="IPR040607">
    <property type="entry name" value="ALP_N"/>
</dbReference>
<dbReference type="InterPro" id="IPR049067">
    <property type="entry name" value="MreB-like_C"/>
</dbReference>
<organism evidence="3 4">
    <name type="scientific">Limosilactobacillus mucosae</name>
    <name type="common">Lactobacillus mucosae</name>
    <dbReference type="NCBI Taxonomy" id="97478"/>
    <lineage>
        <taxon>Bacteria</taxon>
        <taxon>Bacillati</taxon>
        <taxon>Bacillota</taxon>
        <taxon>Bacilli</taxon>
        <taxon>Lactobacillales</taxon>
        <taxon>Lactobacillaceae</taxon>
        <taxon>Limosilactobacillus</taxon>
    </lineage>
</organism>
<evidence type="ECO:0000259" key="1">
    <source>
        <dbReference type="Pfam" id="PF17989"/>
    </source>
</evidence>
<comment type="caution">
    <text evidence="3">The sequence shown here is derived from an EMBL/GenBank/DDBJ whole genome shotgun (WGS) entry which is preliminary data.</text>
</comment>
<dbReference type="Proteomes" id="UP001220670">
    <property type="component" value="Unassembled WGS sequence"/>
</dbReference>
<evidence type="ECO:0000313" key="3">
    <source>
        <dbReference type="EMBL" id="MDC2828969.1"/>
    </source>
</evidence>
<sequence>MENTILVANDLGYGSVKAVLNGEHVQIPSVTAMLRSQDIQDPVEFSNADQKKKYFEDIYNHMDVSIESPAISEKKRILVGSSAVRSPLSLNRFDVNDLAGKSEDDLAVILTLSMIAAKKLKDAYENGEDLSNLTTKVIMTTALPVNEGKQNNASNRYKQRYLNGPHKVTFHNFKEEVTVSISFDKVLVALEGETAQFYLINADQDLKKDLEKNFKDQYGEEISADDLIHSRNVLGIDIGEGTTDIVSIVEGRANGLASQSLEMGYGNVLQEALQELQNERINITDRSKLKDFLNSPTNSLNKNRKKHVKDVVNEQLTPFVNNIVQTTSSVMRKSGVPVELIYVYGGGSIPMDKESNLREQLEKKLKAFSGAYEIPIIWVDSKHAQFMNERGLELILKSLS</sequence>
<dbReference type="InterPro" id="IPR043129">
    <property type="entry name" value="ATPase_NBD"/>
</dbReference>
<dbReference type="SUPFAM" id="SSF53067">
    <property type="entry name" value="Actin-like ATPase domain"/>
    <property type="match status" value="1"/>
</dbReference>
<dbReference type="AlphaFoldDB" id="A0AAJ1HT09"/>
<feature type="domain" description="Actin homologue MreB-like C-terminal" evidence="2">
    <location>
        <begin position="236"/>
        <end position="353"/>
    </location>
</feature>
<reference evidence="3" key="1">
    <citation type="submission" date="2023-01" db="EMBL/GenBank/DDBJ databases">
        <title>Genome analysis of 13 Lactobacillus isolated from gut of wild boar.</title>
        <authorList>
            <person name="Papp P."/>
            <person name="Libisch B."/>
            <person name="Nagy T."/>
            <person name="Olasz F."/>
        </authorList>
    </citation>
    <scope>NUCLEOTIDE SEQUENCE</scope>
    <source>
        <strain evidence="3">F146</strain>
    </source>
</reference>
<evidence type="ECO:0000313" key="4">
    <source>
        <dbReference type="Proteomes" id="UP001220670"/>
    </source>
</evidence>
<dbReference type="Pfam" id="PF21522">
    <property type="entry name" value="MreB-like_C"/>
    <property type="match status" value="1"/>
</dbReference>
<accession>A0AAJ1HT09</accession>
<dbReference type="EMBL" id="JAQONE010000003">
    <property type="protein sequence ID" value="MDC2828969.1"/>
    <property type="molecule type" value="Genomic_DNA"/>
</dbReference>